<keyword evidence="12" id="KW-0457">Lysine biosynthesis</keyword>
<evidence type="ECO:0000256" key="8">
    <source>
        <dbReference type="ARBA" id="ARBA00022741"/>
    </source>
</evidence>
<dbReference type="InterPro" id="IPR054352">
    <property type="entry name" value="ACT_Aspartokinase"/>
</dbReference>
<dbReference type="InterPro" id="IPR036393">
    <property type="entry name" value="AceGlu_kinase-like_sf"/>
</dbReference>
<dbReference type="CDD" id="cd04913">
    <property type="entry name" value="ACT_AKii-LysC-BS-like_1"/>
    <property type="match status" value="1"/>
</dbReference>
<dbReference type="InterPro" id="IPR005260">
    <property type="entry name" value="Asp_kin_monofn"/>
</dbReference>
<evidence type="ECO:0000256" key="15">
    <source>
        <dbReference type="RuleBase" id="RU004249"/>
    </source>
</evidence>
<sequence length="412" mass="44988">MGIIVQKYGGTSVGNVKKIKQVAERVKKTIQDGQQVIVVVSAMGDTTDELVSLMHEVTDHPPRREMDMMLTTGEQISIALLSTVLQELNVPSISYTGWQAGIETEAVFGNARILDINTDRIIESLNEEKVVIVAGFQGLTEKEEIATLGRGGSDTSAVALAAAVNADHCEINTDVDGVYSTDPRIVPNARKLPTISHDEMLEMAALGASVIHPRAVELAKVHGVRIMIRSSFSDIEGTLIKEANNMEKEMVVSGVAYDTDIIKIEVLKMPNQVGITSNLFDYIAKENINVDMIVLSEHGTDTFNVAFTVNNQEAERTIKILNDHKDELKFEDAFYQDGVAKVSIIGSGMVTNPGVAAKMFTVLSDKNIPIKMINTSEIKVSCVIPEKEGKKAVKLLHSAYDLDTENETMVEI</sequence>
<dbReference type="InterPro" id="IPR018042">
    <property type="entry name" value="Aspartate_kinase_CS"/>
</dbReference>
<comment type="pathway">
    <text evidence="3 15">Amino-acid biosynthesis; L-methionine biosynthesis via de novo pathway; L-homoserine from L-aspartate: step 1/3.</text>
</comment>
<keyword evidence="8" id="KW-0547">Nucleotide-binding</keyword>
<name>A0ABS2MYC8_9BACI</name>
<comment type="catalytic activity">
    <reaction evidence="13 14">
        <text>L-aspartate + ATP = 4-phospho-L-aspartate + ADP</text>
        <dbReference type="Rhea" id="RHEA:23776"/>
        <dbReference type="ChEBI" id="CHEBI:29991"/>
        <dbReference type="ChEBI" id="CHEBI:30616"/>
        <dbReference type="ChEBI" id="CHEBI:57535"/>
        <dbReference type="ChEBI" id="CHEBI:456216"/>
        <dbReference type="EC" id="2.7.2.4"/>
    </reaction>
</comment>
<dbReference type="NCBIfam" id="TIGR00657">
    <property type="entry name" value="asp_kinases"/>
    <property type="match status" value="1"/>
</dbReference>
<dbReference type="EC" id="2.7.2.4" evidence="14"/>
<dbReference type="InterPro" id="IPR001048">
    <property type="entry name" value="Asp/Glu/Uridylate_kinase"/>
</dbReference>
<dbReference type="PROSITE" id="PS00324">
    <property type="entry name" value="ASPARTOKINASE"/>
    <property type="match status" value="1"/>
</dbReference>
<evidence type="ECO:0000256" key="12">
    <source>
        <dbReference type="ARBA" id="ARBA00023154"/>
    </source>
</evidence>
<evidence type="ECO:0000256" key="1">
    <source>
        <dbReference type="ARBA" id="ARBA00003121"/>
    </source>
</evidence>
<evidence type="ECO:0000256" key="4">
    <source>
        <dbReference type="ARBA" id="ARBA00005139"/>
    </source>
</evidence>
<evidence type="ECO:0000256" key="11">
    <source>
        <dbReference type="ARBA" id="ARBA00022915"/>
    </source>
</evidence>
<evidence type="ECO:0000313" key="18">
    <source>
        <dbReference type="Proteomes" id="UP001296943"/>
    </source>
</evidence>
<evidence type="ECO:0000256" key="3">
    <source>
        <dbReference type="ARBA" id="ARBA00004986"/>
    </source>
</evidence>
<evidence type="ECO:0000256" key="13">
    <source>
        <dbReference type="ARBA" id="ARBA00047872"/>
    </source>
</evidence>
<evidence type="ECO:0000256" key="14">
    <source>
        <dbReference type="RuleBase" id="RU003448"/>
    </source>
</evidence>
<dbReference type="Proteomes" id="UP001296943">
    <property type="component" value="Unassembled WGS sequence"/>
</dbReference>
<dbReference type="SUPFAM" id="SSF55021">
    <property type="entry name" value="ACT-like"/>
    <property type="match status" value="2"/>
</dbReference>
<evidence type="ECO:0000256" key="2">
    <source>
        <dbReference type="ARBA" id="ARBA00004766"/>
    </source>
</evidence>
<comment type="function">
    <text evidence="1">Catalyzes the phosphorylation of the beta-carboxyl group of aspartic acid with ATP to yield 4-phospho-L-aspartate, which is involved in the branched biosynthetic pathway leading to the biosynthesis of amino acids threonine, isoleucine and methionine.</text>
</comment>
<dbReference type="PANTHER" id="PTHR21499">
    <property type="entry name" value="ASPARTATE KINASE"/>
    <property type="match status" value="1"/>
</dbReference>
<keyword evidence="10" id="KW-0067">ATP-binding</keyword>
<comment type="pathway">
    <text evidence="2 15">Amino-acid biosynthesis; L-lysine biosynthesis via DAP pathway; (S)-tetrahydrodipicolinate from L-aspartate: step 1/4.</text>
</comment>
<dbReference type="SUPFAM" id="SSF53633">
    <property type="entry name" value="Carbamate kinase-like"/>
    <property type="match status" value="1"/>
</dbReference>
<evidence type="ECO:0000256" key="6">
    <source>
        <dbReference type="ARBA" id="ARBA00022605"/>
    </source>
</evidence>
<protein>
    <recommendedName>
        <fullName evidence="14">Aspartokinase</fullName>
        <ecNumber evidence="14">2.7.2.4</ecNumber>
    </recommendedName>
</protein>
<evidence type="ECO:0000256" key="9">
    <source>
        <dbReference type="ARBA" id="ARBA00022777"/>
    </source>
</evidence>
<evidence type="ECO:0000256" key="10">
    <source>
        <dbReference type="ARBA" id="ARBA00022840"/>
    </source>
</evidence>
<dbReference type="InterPro" id="IPR001341">
    <property type="entry name" value="Asp_kinase"/>
</dbReference>
<dbReference type="Pfam" id="PF00696">
    <property type="entry name" value="AA_kinase"/>
    <property type="match status" value="1"/>
</dbReference>
<evidence type="ECO:0000313" key="17">
    <source>
        <dbReference type="EMBL" id="MBM7570880.1"/>
    </source>
</evidence>
<feature type="domain" description="ACT" evidence="16">
    <location>
        <begin position="264"/>
        <end position="347"/>
    </location>
</feature>
<dbReference type="NCBIfam" id="NF005154">
    <property type="entry name" value="PRK06635.1-2"/>
    <property type="match status" value="1"/>
</dbReference>
<proteinExistence type="inferred from homology"/>
<dbReference type="EMBL" id="JAFBDR010000005">
    <property type="protein sequence ID" value="MBM7570880.1"/>
    <property type="molecule type" value="Genomic_DNA"/>
</dbReference>
<dbReference type="CDD" id="cd04923">
    <property type="entry name" value="ACT_AK-LysC-DapG-like_2"/>
    <property type="match status" value="1"/>
</dbReference>
<keyword evidence="18" id="KW-1185">Reference proteome</keyword>
<evidence type="ECO:0000256" key="7">
    <source>
        <dbReference type="ARBA" id="ARBA00022679"/>
    </source>
</evidence>
<dbReference type="Gene3D" id="3.40.1160.10">
    <property type="entry name" value="Acetylglutamate kinase-like"/>
    <property type="match status" value="1"/>
</dbReference>
<dbReference type="InterPro" id="IPR041740">
    <property type="entry name" value="AKii-LysC-BS"/>
</dbReference>
<dbReference type="Gene3D" id="3.30.2130.10">
    <property type="entry name" value="VC0802-like"/>
    <property type="match status" value="1"/>
</dbReference>
<dbReference type="GO" id="GO:0004072">
    <property type="term" value="F:aspartate kinase activity"/>
    <property type="evidence" value="ECO:0007669"/>
    <property type="project" value="UniProtKB-EC"/>
</dbReference>
<gene>
    <name evidence="17" type="ORF">JOC48_001358</name>
</gene>
<keyword evidence="6 15" id="KW-0028">Amino-acid biosynthesis</keyword>
<keyword evidence="7 14" id="KW-0808">Transferase</keyword>
<dbReference type="PIRSF" id="PIRSF000726">
    <property type="entry name" value="Asp_kin"/>
    <property type="match status" value="1"/>
</dbReference>
<reference evidence="17 18" key="1">
    <citation type="submission" date="2021-01" db="EMBL/GenBank/DDBJ databases">
        <title>Genomic Encyclopedia of Type Strains, Phase IV (KMG-IV): sequencing the most valuable type-strain genomes for metagenomic binning, comparative biology and taxonomic classification.</title>
        <authorList>
            <person name="Goeker M."/>
        </authorList>
    </citation>
    <scope>NUCLEOTIDE SEQUENCE [LARGE SCALE GENOMIC DNA]</scope>
    <source>
        <strain evidence="17 18">DSM 23711</strain>
    </source>
</reference>
<dbReference type="Pfam" id="PF22468">
    <property type="entry name" value="ACT_9"/>
    <property type="match status" value="2"/>
</dbReference>
<keyword evidence="9 14" id="KW-0418">Kinase</keyword>
<dbReference type="PROSITE" id="PS51671">
    <property type="entry name" value="ACT"/>
    <property type="match status" value="1"/>
</dbReference>
<dbReference type="NCBIfam" id="TIGR00656">
    <property type="entry name" value="asp_kin_monofn"/>
    <property type="match status" value="1"/>
</dbReference>
<evidence type="ECO:0000256" key="5">
    <source>
        <dbReference type="ARBA" id="ARBA00010122"/>
    </source>
</evidence>
<dbReference type="InterPro" id="IPR045865">
    <property type="entry name" value="ACT-like_dom_sf"/>
</dbReference>
<keyword evidence="11" id="KW-0220">Diaminopimelate biosynthesis</keyword>
<dbReference type="NCBIfam" id="NF005155">
    <property type="entry name" value="PRK06635.1-4"/>
    <property type="match status" value="1"/>
</dbReference>
<dbReference type="PANTHER" id="PTHR21499:SF68">
    <property type="entry name" value="ASPARTOKINASE 2"/>
    <property type="match status" value="1"/>
</dbReference>
<accession>A0ABS2MYC8</accession>
<dbReference type="RefSeq" id="WP_204498287.1">
    <property type="nucleotide sequence ID" value="NZ_JAFBDR010000005.1"/>
</dbReference>
<organism evidence="17 18">
    <name type="scientific">Aquibacillus albus</name>
    <dbReference type="NCBI Taxonomy" id="1168171"/>
    <lineage>
        <taxon>Bacteria</taxon>
        <taxon>Bacillati</taxon>
        <taxon>Bacillota</taxon>
        <taxon>Bacilli</taxon>
        <taxon>Bacillales</taxon>
        <taxon>Bacillaceae</taxon>
        <taxon>Aquibacillus</taxon>
    </lineage>
</organism>
<dbReference type="CDD" id="cd04261">
    <property type="entry name" value="AAK_AKii-LysC-BS"/>
    <property type="match status" value="1"/>
</dbReference>
<evidence type="ECO:0000259" key="16">
    <source>
        <dbReference type="PROSITE" id="PS51671"/>
    </source>
</evidence>
<dbReference type="InterPro" id="IPR002912">
    <property type="entry name" value="ACT_dom"/>
</dbReference>
<comment type="similarity">
    <text evidence="5 14">Belongs to the aspartokinase family.</text>
</comment>
<comment type="pathway">
    <text evidence="4 15">Amino-acid biosynthesis; L-threonine biosynthesis; L-threonine from L-aspartate: step 1/5.</text>
</comment>
<comment type="caution">
    <text evidence="17">The sequence shown here is derived from an EMBL/GenBank/DDBJ whole genome shotgun (WGS) entry which is preliminary data.</text>
</comment>